<keyword evidence="2" id="KW-1185">Reference proteome</keyword>
<gene>
    <name evidence="1" type="ORF">CEXT_114081</name>
</gene>
<proteinExistence type="predicted"/>
<comment type="caution">
    <text evidence="1">The sequence shown here is derived from an EMBL/GenBank/DDBJ whole genome shotgun (WGS) entry which is preliminary data.</text>
</comment>
<protein>
    <submittedName>
        <fullName evidence="1">Uncharacterized protein</fullName>
    </submittedName>
</protein>
<name>A0AAV4RGQ1_CAEEX</name>
<dbReference type="Proteomes" id="UP001054945">
    <property type="component" value="Unassembled WGS sequence"/>
</dbReference>
<dbReference type="EMBL" id="BPLR01007763">
    <property type="protein sequence ID" value="GIY19511.1"/>
    <property type="molecule type" value="Genomic_DNA"/>
</dbReference>
<organism evidence="1 2">
    <name type="scientific">Caerostris extrusa</name>
    <name type="common">Bark spider</name>
    <name type="synonym">Caerostris bankana</name>
    <dbReference type="NCBI Taxonomy" id="172846"/>
    <lineage>
        <taxon>Eukaryota</taxon>
        <taxon>Metazoa</taxon>
        <taxon>Ecdysozoa</taxon>
        <taxon>Arthropoda</taxon>
        <taxon>Chelicerata</taxon>
        <taxon>Arachnida</taxon>
        <taxon>Araneae</taxon>
        <taxon>Araneomorphae</taxon>
        <taxon>Entelegynae</taxon>
        <taxon>Araneoidea</taxon>
        <taxon>Araneidae</taxon>
        <taxon>Caerostris</taxon>
    </lineage>
</organism>
<dbReference type="AlphaFoldDB" id="A0AAV4RGQ1"/>
<reference evidence="1 2" key="1">
    <citation type="submission" date="2021-06" db="EMBL/GenBank/DDBJ databases">
        <title>Caerostris extrusa draft genome.</title>
        <authorList>
            <person name="Kono N."/>
            <person name="Arakawa K."/>
        </authorList>
    </citation>
    <scope>NUCLEOTIDE SEQUENCE [LARGE SCALE GENOMIC DNA]</scope>
</reference>
<evidence type="ECO:0000313" key="2">
    <source>
        <dbReference type="Proteomes" id="UP001054945"/>
    </source>
</evidence>
<sequence>MKSLTAFSSFYVIYNISDDFSFVRLSNAMKTGSIEDSPFKAHFRQWKNQLLSVDPSELSIELRYCRYGPLRSKLERIMKRDITVQSMEKRCKKHIFKLCDFSMITLDIP</sequence>
<evidence type="ECO:0000313" key="1">
    <source>
        <dbReference type="EMBL" id="GIY19511.1"/>
    </source>
</evidence>
<accession>A0AAV4RGQ1</accession>